<feature type="compositionally biased region" description="Polar residues" evidence="4">
    <location>
        <begin position="335"/>
        <end position="348"/>
    </location>
</feature>
<feature type="compositionally biased region" description="Low complexity" evidence="4">
    <location>
        <begin position="401"/>
        <end position="416"/>
    </location>
</feature>
<dbReference type="PANTHER" id="PTHR47793">
    <property type="entry name" value="HISTONE DEACETYLASE COMPLEX SUBUNIT CTI6"/>
    <property type="match status" value="1"/>
</dbReference>
<evidence type="ECO:0000256" key="4">
    <source>
        <dbReference type="SAM" id="MobiDB-lite"/>
    </source>
</evidence>
<sequence>MANAAVMGPPPSPKEPRRSGRRSVPSGSTSKSPAGSPVADPAPKPKENGQRPPPPAFNNSNKTKRSKQEEHDDVLEERKNGTNGNGNARARRKGKDKDRNLVPLDNIEHIVGEDEHGDALLEEGLLDPEAEDEEGGITRCICGDEDGQGGFMAQCEMCEAWQHGKCMGFGEEADLPEHYYCEQCRPDLYVDLLRRHAKRARQASNHSLHTVGGHGSRTSRSRSPVAHLKPTKRRNTMNSRDAAYEESFQALLEATAAEAAAKEKEALATANAPNGVDAEVNGHDELEADDVAVSSRRKRKRSDDDGVTTKRARSASISSDRTAVASVKMAREPTPSVNNAKSNVAPVSTNKTGSRNRRGGGRKSQAQDLVSVDGEEAAPSSRSRQPNSRAKATTGNEPGSRRAYANSANSAGASGSHVNSAAASRAYHHSHAYAVSQQPLFTSWGLPDYLAHLEPMLPTDVPQPLEVRGSGIDSTGRESLERNTERGVKVKWPGKRMSVSDMNKRVRALVEWVGREQASALERGRRREAVEKALREVRQTNGDSHSGPDENLRPSMQNGDPMATDGPVIESPLQEKSSTFLDTSSMSHFLTSSDSASTMKVMEELMEELINFQERFGPGAKVKERERRNVSS</sequence>
<feature type="region of interest" description="Disordered" evidence="4">
    <location>
        <begin position="536"/>
        <end position="564"/>
    </location>
</feature>
<dbReference type="SUPFAM" id="SSF57903">
    <property type="entry name" value="FYVE/PHD zinc finger"/>
    <property type="match status" value="1"/>
</dbReference>
<dbReference type="RefSeq" id="XP_047780972.1">
    <property type="nucleotide sequence ID" value="XM_047918978.1"/>
</dbReference>
<dbReference type="Gene3D" id="3.30.40.10">
    <property type="entry name" value="Zinc/RING finger domain, C3HC4 (zinc finger)"/>
    <property type="match status" value="1"/>
</dbReference>
<feature type="region of interest" description="Disordered" evidence="4">
    <location>
        <begin position="1"/>
        <end position="100"/>
    </location>
</feature>
<evidence type="ECO:0000259" key="5">
    <source>
        <dbReference type="SMART" id="SM00249"/>
    </source>
</evidence>
<dbReference type="Pfam" id="PF20826">
    <property type="entry name" value="PHD_5"/>
    <property type="match status" value="1"/>
</dbReference>
<keyword evidence="2" id="KW-0863">Zinc-finger</keyword>
<dbReference type="InterPro" id="IPR053051">
    <property type="entry name" value="HDAC_complex_subunit"/>
</dbReference>
<feature type="region of interest" description="Disordered" evidence="4">
    <location>
        <begin position="265"/>
        <end position="416"/>
    </location>
</feature>
<reference evidence="6 7" key="1">
    <citation type="journal article" date="2021" name="Environ. Microbiol.">
        <title>Gene family expansions and transcriptome signatures uncover fungal adaptations to wood decay.</title>
        <authorList>
            <person name="Hage H."/>
            <person name="Miyauchi S."/>
            <person name="Viragh M."/>
            <person name="Drula E."/>
            <person name="Min B."/>
            <person name="Chaduli D."/>
            <person name="Navarro D."/>
            <person name="Favel A."/>
            <person name="Norest M."/>
            <person name="Lesage-Meessen L."/>
            <person name="Balint B."/>
            <person name="Merenyi Z."/>
            <person name="de Eugenio L."/>
            <person name="Morin E."/>
            <person name="Martinez A.T."/>
            <person name="Baldrian P."/>
            <person name="Stursova M."/>
            <person name="Martinez M.J."/>
            <person name="Novotny C."/>
            <person name="Magnuson J.K."/>
            <person name="Spatafora J.W."/>
            <person name="Maurice S."/>
            <person name="Pangilinan J."/>
            <person name="Andreopoulos W."/>
            <person name="LaButti K."/>
            <person name="Hundley H."/>
            <person name="Na H."/>
            <person name="Kuo A."/>
            <person name="Barry K."/>
            <person name="Lipzen A."/>
            <person name="Henrissat B."/>
            <person name="Riley R."/>
            <person name="Ahrendt S."/>
            <person name="Nagy L.G."/>
            <person name="Grigoriev I.V."/>
            <person name="Martin F."/>
            <person name="Rosso M.N."/>
        </authorList>
    </citation>
    <scope>NUCLEOTIDE SEQUENCE [LARGE SCALE GENOMIC DNA]</scope>
    <source>
        <strain evidence="6 7">CIRM-BRFM 1785</strain>
    </source>
</reference>
<dbReference type="GeneID" id="71999710"/>
<accession>A0ABQ8KLN0</accession>
<organism evidence="6 7">
    <name type="scientific">Rhodofomes roseus</name>
    <dbReference type="NCBI Taxonomy" id="34475"/>
    <lineage>
        <taxon>Eukaryota</taxon>
        <taxon>Fungi</taxon>
        <taxon>Dikarya</taxon>
        <taxon>Basidiomycota</taxon>
        <taxon>Agaricomycotina</taxon>
        <taxon>Agaricomycetes</taxon>
        <taxon>Polyporales</taxon>
        <taxon>Rhodofomes</taxon>
    </lineage>
</organism>
<dbReference type="SMART" id="SM00249">
    <property type="entry name" value="PHD"/>
    <property type="match status" value="1"/>
</dbReference>
<name>A0ABQ8KLN0_9APHY</name>
<feature type="domain" description="Zinc finger PHD-type" evidence="5">
    <location>
        <begin position="139"/>
        <end position="185"/>
    </location>
</feature>
<keyword evidence="7" id="KW-1185">Reference proteome</keyword>
<dbReference type="EMBL" id="JADCUA010000006">
    <property type="protein sequence ID" value="KAH9839217.1"/>
    <property type="molecule type" value="Genomic_DNA"/>
</dbReference>
<proteinExistence type="predicted"/>
<dbReference type="PANTHER" id="PTHR47793:SF1">
    <property type="entry name" value="HISTONE DEACETYLASE COMPLEX SUBUNIT CTI6"/>
    <property type="match status" value="1"/>
</dbReference>
<feature type="compositionally biased region" description="Basic and acidic residues" evidence="4">
    <location>
        <begin position="66"/>
        <end position="80"/>
    </location>
</feature>
<dbReference type="InterPro" id="IPR001965">
    <property type="entry name" value="Znf_PHD"/>
</dbReference>
<evidence type="ECO:0000256" key="3">
    <source>
        <dbReference type="ARBA" id="ARBA00022833"/>
    </source>
</evidence>
<dbReference type="CDD" id="cd15550">
    <property type="entry name" value="PHD_MLL5"/>
    <property type="match status" value="1"/>
</dbReference>
<keyword evidence="3" id="KW-0862">Zinc</keyword>
<keyword evidence="1" id="KW-0479">Metal-binding</keyword>
<feature type="region of interest" description="Disordered" evidence="4">
    <location>
        <begin position="200"/>
        <end position="239"/>
    </location>
</feature>
<dbReference type="InterPro" id="IPR013083">
    <property type="entry name" value="Znf_RING/FYVE/PHD"/>
</dbReference>
<evidence type="ECO:0000256" key="1">
    <source>
        <dbReference type="ARBA" id="ARBA00022723"/>
    </source>
</evidence>
<evidence type="ECO:0000256" key="2">
    <source>
        <dbReference type="ARBA" id="ARBA00022771"/>
    </source>
</evidence>
<gene>
    <name evidence="6" type="ORF">C8Q71DRAFT_503094</name>
</gene>
<evidence type="ECO:0000313" key="7">
    <source>
        <dbReference type="Proteomes" id="UP000814176"/>
    </source>
</evidence>
<evidence type="ECO:0000313" key="6">
    <source>
        <dbReference type="EMBL" id="KAH9839217.1"/>
    </source>
</evidence>
<dbReference type="InterPro" id="IPR011011">
    <property type="entry name" value="Znf_FYVE_PHD"/>
</dbReference>
<feature type="compositionally biased region" description="Polar residues" evidence="4">
    <location>
        <begin position="380"/>
        <end position="397"/>
    </location>
</feature>
<comment type="caution">
    <text evidence="6">The sequence shown here is derived from an EMBL/GenBank/DDBJ whole genome shotgun (WGS) entry which is preliminary data.</text>
</comment>
<protein>
    <recommendedName>
        <fullName evidence="5">Zinc finger PHD-type domain-containing protein</fullName>
    </recommendedName>
</protein>
<dbReference type="Proteomes" id="UP000814176">
    <property type="component" value="Unassembled WGS sequence"/>
</dbReference>